<dbReference type="Pfam" id="PF12697">
    <property type="entry name" value="Abhydrolase_6"/>
    <property type="match status" value="1"/>
</dbReference>
<feature type="domain" description="AB hydrolase-1" evidence="1">
    <location>
        <begin position="23"/>
        <end position="262"/>
    </location>
</feature>
<dbReference type="InterPro" id="IPR000073">
    <property type="entry name" value="AB_hydrolase_1"/>
</dbReference>
<dbReference type="Proteomes" id="UP000199392">
    <property type="component" value="Unassembled WGS sequence"/>
</dbReference>
<dbReference type="Gene3D" id="3.40.50.1820">
    <property type="entry name" value="alpha/beta hydrolase"/>
    <property type="match status" value="1"/>
</dbReference>
<dbReference type="SUPFAM" id="SSF53474">
    <property type="entry name" value="alpha/beta-Hydrolases"/>
    <property type="match status" value="1"/>
</dbReference>
<dbReference type="RefSeq" id="WP_092423430.1">
    <property type="nucleotide sequence ID" value="NZ_FNCL01000004.1"/>
</dbReference>
<proteinExistence type="predicted"/>
<accession>A0A1I6S254</accession>
<evidence type="ECO:0000313" key="2">
    <source>
        <dbReference type="EMBL" id="SFS71004.1"/>
    </source>
</evidence>
<evidence type="ECO:0000259" key="1">
    <source>
        <dbReference type="Pfam" id="PF12697"/>
    </source>
</evidence>
<keyword evidence="3" id="KW-1185">Reference proteome</keyword>
<dbReference type="EMBL" id="FOZW01000004">
    <property type="protein sequence ID" value="SFS71004.1"/>
    <property type="molecule type" value="Genomic_DNA"/>
</dbReference>
<organism evidence="2 3">
    <name type="scientific">Alloyangia pacifica</name>
    <dbReference type="NCBI Taxonomy" id="311180"/>
    <lineage>
        <taxon>Bacteria</taxon>
        <taxon>Pseudomonadati</taxon>
        <taxon>Pseudomonadota</taxon>
        <taxon>Alphaproteobacteria</taxon>
        <taxon>Rhodobacterales</taxon>
        <taxon>Roseobacteraceae</taxon>
        <taxon>Alloyangia</taxon>
    </lineage>
</organism>
<reference evidence="3" key="1">
    <citation type="submission" date="2016-10" db="EMBL/GenBank/DDBJ databases">
        <authorList>
            <person name="Varghese N."/>
            <person name="Submissions S."/>
        </authorList>
    </citation>
    <scope>NUCLEOTIDE SEQUENCE [LARGE SCALE GENOMIC DNA]</scope>
    <source>
        <strain evidence="3">DSM 26894</strain>
    </source>
</reference>
<protein>
    <submittedName>
        <fullName evidence="2">Pimeloyl-ACP methyl ester carboxylesterase</fullName>
    </submittedName>
</protein>
<dbReference type="STRING" id="311180.SAMN04488050_10476"/>
<gene>
    <name evidence="2" type="ORF">SAMN04488050_10476</name>
</gene>
<dbReference type="OrthoDB" id="9791366at2"/>
<sequence>MPEFTTSDGLSIHYTDEGHGIPLLCLAGLTRDGRDFDYLAAHLDPAKVRLIRMDYRGRGQSDWTDHASYTIPIEGRDAVELMDHLGLKRVAVLGTSRGGLIAMVLAATVKERLLGVALNDIGPEIGDAGLAVIKDYIGRNPAWQTYDEAAEKMAMGMTAFRDVPPGRWMEEVTKFYRETPEGLQIQYDPRLRDAVLEAGAQPAPDLWPLFDAFKGLPLCALRGDGSTLLTAETFAEMQRRRPDMIAAEIPGRGHVPFLDEPESLDALRRWLKMLG</sequence>
<dbReference type="InterPro" id="IPR050471">
    <property type="entry name" value="AB_hydrolase"/>
</dbReference>
<name>A0A1I6S254_9RHOB</name>
<dbReference type="AlphaFoldDB" id="A0A1I6S254"/>
<dbReference type="InterPro" id="IPR029058">
    <property type="entry name" value="AB_hydrolase_fold"/>
</dbReference>
<dbReference type="PANTHER" id="PTHR43433">
    <property type="entry name" value="HYDROLASE, ALPHA/BETA FOLD FAMILY PROTEIN"/>
    <property type="match status" value="1"/>
</dbReference>
<dbReference type="PANTHER" id="PTHR43433:SF5">
    <property type="entry name" value="AB HYDROLASE-1 DOMAIN-CONTAINING PROTEIN"/>
    <property type="match status" value="1"/>
</dbReference>
<evidence type="ECO:0000313" key="3">
    <source>
        <dbReference type="Proteomes" id="UP000199392"/>
    </source>
</evidence>